<accession>A0A210PJX6</accession>
<sequence>MKNEDKFDGNFIDKSLLQFCFMRIMQDTLDDVAQLWNAHRIRPSRHQIALSGRPNTMYHLPEVYGFNHQACPVKPEHEQECESICTPKNTVRCDKDIFELCCIIMTEYNVSSPRDAEEATQLYRFLREIILDDLQE</sequence>
<protein>
    <submittedName>
        <fullName evidence="1">Uncharacterized protein</fullName>
    </submittedName>
</protein>
<dbReference type="EMBL" id="NEDP02076344">
    <property type="protein sequence ID" value="OWF36792.1"/>
    <property type="molecule type" value="Genomic_DNA"/>
</dbReference>
<dbReference type="Proteomes" id="UP000242188">
    <property type="component" value="Unassembled WGS sequence"/>
</dbReference>
<comment type="caution">
    <text evidence="1">The sequence shown here is derived from an EMBL/GenBank/DDBJ whole genome shotgun (WGS) entry which is preliminary data.</text>
</comment>
<dbReference type="PANTHER" id="PTHR46791">
    <property type="entry name" value="EXPRESSED PROTEIN"/>
    <property type="match status" value="1"/>
</dbReference>
<reference evidence="1 2" key="1">
    <citation type="journal article" date="2017" name="Nat. Ecol. Evol.">
        <title>Scallop genome provides insights into evolution of bilaterian karyotype and development.</title>
        <authorList>
            <person name="Wang S."/>
            <person name="Zhang J."/>
            <person name="Jiao W."/>
            <person name="Li J."/>
            <person name="Xun X."/>
            <person name="Sun Y."/>
            <person name="Guo X."/>
            <person name="Huan P."/>
            <person name="Dong B."/>
            <person name="Zhang L."/>
            <person name="Hu X."/>
            <person name="Sun X."/>
            <person name="Wang J."/>
            <person name="Zhao C."/>
            <person name="Wang Y."/>
            <person name="Wang D."/>
            <person name="Huang X."/>
            <person name="Wang R."/>
            <person name="Lv J."/>
            <person name="Li Y."/>
            <person name="Zhang Z."/>
            <person name="Liu B."/>
            <person name="Lu W."/>
            <person name="Hui Y."/>
            <person name="Liang J."/>
            <person name="Zhou Z."/>
            <person name="Hou R."/>
            <person name="Li X."/>
            <person name="Liu Y."/>
            <person name="Li H."/>
            <person name="Ning X."/>
            <person name="Lin Y."/>
            <person name="Zhao L."/>
            <person name="Xing Q."/>
            <person name="Dou J."/>
            <person name="Li Y."/>
            <person name="Mao J."/>
            <person name="Guo H."/>
            <person name="Dou H."/>
            <person name="Li T."/>
            <person name="Mu C."/>
            <person name="Jiang W."/>
            <person name="Fu Q."/>
            <person name="Fu X."/>
            <person name="Miao Y."/>
            <person name="Liu J."/>
            <person name="Yu Q."/>
            <person name="Li R."/>
            <person name="Liao H."/>
            <person name="Li X."/>
            <person name="Kong Y."/>
            <person name="Jiang Z."/>
            <person name="Chourrout D."/>
            <person name="Li R."/>
            <person name="Bao Z."/>
        </authorList>
    </citation>
    <scope>NUCLEOTIDE SEQUENCE [LARGE SCALE GENOMIC DNA]</scope>
    <source>
        <strain evidence="1 2">PY_sf001</strain>
    </source>
</reference>
<evidence type="ECO:0000313" key="2">
    <source>
        <dbReference type="Proteomes" id="UP000242188"/>
    </source>
</evidence>
<name>A0A210PJX6_MIZYE</name>
<proteinExistence type="predicted"/>
<dbReference type="PANTHER" id="PTHR46791:SF13">
    <property type="entry name" value="CLR5 DOMAIN-CONTAINING PROTEIN"/>
    <property type="match status" value="1"/>
</dbReference>
<gene>
    <name evidence="1" type="ORF">KP79_PYT02859</name>
</gene>
<keyword evidence="2" id="KW-1185">Reference proteome</keyword>
<dbReference type="OrthoDB" id="6147018at2759"/>
<dbReference type="AlphaFoldDB" id="A0A210PJX6"/>
<organism evidence="1 2">
    <name type="scientific">Mizuhopecten yessoensis</name>
    <name type="common">Japanese scallop</name>
    <name type="synonym">Patinopecten yessoensis</name>
    <dbReference type="NCBI Taxonomy" id="6573"/>
    <lineage>
        <taxon>Eukaryota</taxon>
        <taxon>Metazoa</taxon>
        <taxon>Spiralia</taxon>
        <taxon>Lophotrochozoa</taxon>
        <taxon>Mollusca</taxon>
        <taxon>Bivalvia</taxon>
        <taxon>Autobranchia</taxon>
        <taxon>Pteriomorphia</taxon>
        <taxon>Pectinida</taxon>
        <taxon>Pectinoidea</taxon>
        <taxon>Pectinidae</taxon>
        <taxon>Mizuhopecten</taxon>
    </lineage>
</organism>
<evidence type="ECO:0000313" key="1">
    <source>
        <dbReference type="EMBL" id="OWF36792.1"/>
    </source>
</evidence>